<evidence type="ECO:0000313" key="1">
    <source>
        <dbReference type="EMBL" id="GAA3158464.1"/>
    </source>
</evidence>
<reference evidence="2" key="1">
    <citation type="journal article" date="2019" name="Int. J. Syst. Evol. Microbiol.">
        <title>The Global Catalogue of Microorganisms (GCM) 10K type strain sequencing project: providing services to taxonomists for standard genome sequencing and annotation.</title>
        <authorList>
            <consortium name="The Broad Institute Genomics Platform"/>
            <consortium name="The Broad Institute Genome Sequencing Center for Infectious Disease"/>
            <person name="Wu L."/>
            <person name="Ma J."/>
        </authorList>
    </citation>
    <scope>NUCLEOTIDE SEQUENCE [LARGE SCALE GENOMIC DNA]</scope>
    <source>
        <strain evidence="2">JCM 15614</strain>
    </source>
</reference>
<dbReference type="EMBL" id="BAAAVV010000001">
    <property type="protein sequence ID" value="GAA3158464.1"/>
    <property type="molecule type" value="Genomic_DNA"/>
</dbReference>
<accession>A0ABP6NV96</accession>
<gene>
    <name evidence="1" type="ORF">GCM10010531_07350</name>
</gene>
<dbReference type="Proteomes" id="UP001499924">
    <property type="component" value="Unassembled WGS sequence"/>
</dbReference>
<protein>
    <recommendedName>
        <fullName evidence="3">Deazaflavin-dependent oxidoreductase, nitroreductase family</fullName>
    </recommendedName>
</protein>
<comment type="caution">
    <text evidence="1">The sequence shown here is derived from an EMBL/GenBank/DDBJ whole genome shotgun (WGS) entry which is preliminary data.</text>
</comment>
<dbReference type="Gene3D" id="2.30.110.10">
    <property type="entry name" value="Electron Transport, Fmn-binding Protein, Chain A"/>
    <property type="match status" value="1"/>
</dbReference>
<sequence>MTTAAGPRSTPPPRTLMRWVVNPVVRSLARSPAAGVTGAVLLLEFTGRRSGRQLSVPVLARPHAGALYALTDASWALNFTGGASVTVTARGRRWAARGELVEDPAETAAVVRTAISTTGAKKVGLRMPPGWVATDDELCALRRAVRISPGGPDPSR</sequence>
<organism evidence="1 2">
    <name type="scientific">Blastococcus jejuensis</name>
    <dbReference type="NCBI Taxonomy" id="351224"/>
    <lineage>
        <taxon>Bacteria</taxon>
        <taxon>Bacillati</taxon>
        <taxon>Actinomycetota</taxon>
        <taxon>Actinomycetes</taxon>
        <taxon>Geodermatophilales</taxon>
        <taxon>Geodermatophilaceae</taxon>
        <taxon>Blastococcus</taxon>
    </lineage>
</organism>
<dbReference type="RefSeq" id="WP_344687172.1">
    <property type="nucleotide sequence ID" value="NZ_BAAAVV010000001.1"/>
</dbReference>
<dbReference type="InterPro" id="IPR012349">
    <property type="entry name" value="Split_barrel_FMN-bd"/>
</dbReference>
<evidence type="ECO:0008006" key="3">
    <source>
        <dbReference type="Google" id="ProtNLM"/>
    </source>
</evidence>
<keyword evidence="2" id="KW-1185">Reference proteome</keyword>
<evidence type="ECO:0000313" key="2">
    <source>
        <dbReference type="Proteomes" id="UP001499924"/>
    </source>
</evidence>
<name>A0ABP6NV96_9ACTN</name>
<proteinExistence type="predicted"/>